<keyword evidence="3" id="KW-0547">Nucleotide-binding</keyword>
<evidence type="ECO:0000259" key="5">
    <source>
        <dbReference type="PROSITE" id="PS50893"/>
    </source>
</evidence>
<dbReference type="SMART" id="SM00382">
    <property type="entry name" value="AAA"/>
    <property type="match status" value="1"/>
</dbReference>
<gene>
    <name evidence="6" type="ORF">J8TS2_33160</name>
</gene>
<dbReference type="EMBL" id="BORB01000033">
    <property type="protein sequence ID" value="GIN58997.1"/>
    <property type="molecule type" value="Genomic_DNA"/>
</dbReference>
<dbReference type="PANTHER" id="PTHR43335">
    <property type="entry name" value="ABC TRANSPORTER, ATP-BINDING PROTEIN"/>
    <property type="match status" value="1"/>
</dbReference>
<sequence length="307" mass="34693">MHDVIRTKGLTKKANGREFVSNINLHIKKGEIYGFLGQNGAGKTTIMKMLTGLMIPTSGEIELFGSLLTERSKSVLKRVGSIIEYPIFFDHLTAIENVKLHCEYLGFYDDKAIREALDLLHLKGMEKKQVKNFSLGMKQRLGIARAIITKPELIVLDEPTNGLDPIGIKDVRDLILMLNKDYGITFLLSSHILGEMEQVVDRIGVIHNGKLINEVTLADIRKQRTDYIELVTTDVEKTVYLLESELHISNMKIIQDKVIRIYDGTQSPNAISKMLVLHEIGIEEIQKHTGSLEDYFYMQMNGGGHIE</sequence>
<keyword evidence="2" id="KW-0813">Transport</keyword>
<dbReference type="GO" id="GO:0005524">
    <property type="term" value="F:ATP binding"/>
    <property type="evidence" value="ECO:0007669"/>
    <property type="project" value="UniProtKB-KW"/>
</dbReference>
<dbReference type="Pfam" id="PF00005">
    <property type="entry name" value="ABC_tran"/>
    <property type="match status" value="1"/>
</dbReference>
<dbReference type="CDD" id="cd03268">
    <property type="entry name" value="ABC_BcrA_bacitracin_resist"/>
    <property type="match status" value="1"/>
</dbReference>
<accession>A0ABQ4KNX0</accession>
<dbReference type="Proteomes" id="UP000679950">
    <property type="component" value="Unassembled WGS sequence"/>
</dbReference>
<dbReference type="PANTHER" id="PTHR43335:SF8">
    <property type="entry name" value="ABC TRANSPORTER, ATP-BINDING PROTEIN"/>
    <property type="match status" value="1"/>
</dbReference>
<comment type="similarity">
    <text evidence="1">Belongs to the ABC transporter superfamily.</text>
</comment>
<keyword evidence="7" id="KW-1185">Reference proteome</keyword>
<evidence type="ECO:0000313" key="7">
    <source>
        <dbReference type="Proteomes" id="UP000679950"/>
    </source>
</evidence>
<evidence type="ECO:0000256" key="2">
    <source>
        <dbReference type="ARBA" id="ARBA00022448"/>
    </source>
</evidence>
<keyword evidence="4 6" id="KW-0067">ATP-binding</keyword>
<dbReference type="PROSITE" id="PS00211">
    <property type="entry name" value="ABC_TRANSPORTER_1"/>
    <property type="match status" value="1"/>
</dbReference>
<name>A0ABQ4KNX0_9BACI</name>
<dbReference type="RefSeq" id="WP_158323816.1">
    <property type="nucleotide sequence ID" value="NZ_BORB01000033.1"/>
</dbReference>
<feature type="domain" description="ABC transporter" evidence="5">
    <location>
        <begin position="5"/>
        <end position="233"/>
    </location>
</feature>
<evidence type="ECO:0000256" key="4">
    <source>
        <dbReference type="ARBA" id="ARBA00022840"/>
    </source>
</evidence>
<evidence type="ECO:0000256" key="1">
    <source>
        <dbReference type="ARBA" id="ARBA00005417"/>
    </source>
</evidence>
<dbReference type="InterPro" id="IPR003439">
    <property type="entry name" value="ABC_transporter-like_ATP-bd"/>
</dbReference>
<organism evidence="6 7">
    <name type="scientific">Lederbergia ruris</name>
    <dbReference type="NCBI Taxonomy" id="217495"/>
    <lineage>
        <taxon>Bacteria</taxon>
        <taxon>Bacillati</taxon>
        <taxon>Bacillota</taxon>
        <taxon>Bacilli</taxon>
        <taxon>Bacillales</taxon>
        <taxon>Bacillaceae</taxon>
        <taxon>Lederbergia</taxon>
    </lineage>
</organism>
<dbReference type="PROSITE" id="PS50893">
    <property type="entry name" value="ABC_TRANSPORTER_2"/>
    <property type="match status" value="1"/>
</dbReference>
<dbReference type="InterPro" id="IPR027417">
    <property type="entry name" value="P-loop_NTPase"/>
</dbReference>
<evidence type="ECO:0000313" key="6">
    <source>
        <dbReference type="EMBL" id="GIN58997.1"/>
    </source>
</evidence>
<dbReference type="SUPFAM" id="SSF52540">
    <property type="entry name" value="P-loop containing nucleoside triphosphate hydrolases"/>
    <property type="match status" value="1"/>
</dbReference>
<dbReference type="Gene3D" id="3.40.50.300">
    <property type="entry name" value="P-loop containing nucleotide triphosphate hydrolases"/>
    <property type="match status" value="1"/>
</dbReference>
<evidence type="ECO:0000256" key="3">
    <source>
        <dbReference type="ARBA" id="ARBA00022741"/>
    </source>
</evidence>
<proteinExistence type="inferred from homology"/>
<protein>
    <submittedName>
        <fullName evidence="6">Bacitracin ABC transporter ATP-binding protein</fullName>
    </submittedName>
</protein>
<dbReference type="InterPro" id="IPR003593">
    <property type="entry name" value="AAA+_ATPase"/>
</dbReference>
<reference evidence="6 7" key="1">
    <citation type="submission" date="2021-03" db="EMBL/GenBank/DDBJ databases">
        <title>Antimicrobial resistance genes in bacteria isolated from Japanese honey, and their potential for conferring macrolide and lincosamide resistance in the American foulbrood pathogen Paenibacillus larvae.</title>
        <authorList>
            <person name="Okamoto M."/>
            <person name="Kumagai M."/>
            <person name="Kanamori H."/>
            <person name="Takamatsu D."/>
        </authorList>
    </citation>
    <scope>NUCLEOTIDE SEQUENCE [LARGE SCALE GENOMIC DNA]</scope>
    <source>
        <strain evidence="6 7">J8TS2</strain>
    </source>
</reference>
<comment type="caution">
    <text evidence="6">The sequence shown here is derived from an EMBL/GenBank/DDBJ whole genome shotgun (WGS) entry which is preliminary data.</text>
</comment>
<dbReference type="InterPro" id="IPR017871">
    <property type="entry name" value="ABC_transporter-like_CS"/>
</dbReference>